<organism evidence="1">
    <name type="scientific">Sulfolobus filamentous virus 1</name>
    <name type="common">SFV1</name>
    <name type="synonym">Sulfolobus virus SFV-1</name>
    <dbReference type="NCBI Taxonomy" id="2304198"/>
    <lineage>
        <taxon>Viruses</taxon>
        <taxon>Adnaviria</taxon>
        <taxon>Zilligvirae</taxon>
        <taxon>Taleaviricota</taxon>
        <taxon>Tokiviricetes</taxon>
        <taxon>Ligamenvirales</taxon>
        <taxon>Lipothrixviridae</taxon>
        <taxon>Alphalipothrixvirus</taxon>
        <taxon>Alphalipothrixvirus beppuense</taxon>
    </lineage>
</organism>
<dbReference type="EMBL" id="MH447526">
    <property type="protein sequence ID" value="AXQ00091.1"/>
    <property type="molecule type" value="Genomic_DNA"/>
</dbReference>
<accession>A0A346LU48</accession>
<name>A0A346LU48_SUFV1</name>
<evidence type="ECO:0000313" key="1">
    <source>
        <dbReference type="EMBL" id="AXQ00091.1"/>
    </source>
</evidence>
<dbReference type="Proteomes" id="UP000263690">
    <property type="component" value="Segment"/>
</dbReference>
<gene>
    <name evidence="1" type="ORF">SFV1gp09</name>
</gene>
<proteinExistence type="predicted"/>
<sequence>MDERLIKTNLSRRKVGKETIYYVRIPKALVPLVKDKTPYIDPIEMKIIFK</sequence>
<organismHost>
    <name type="scientific">Saccharolobus shibatae</name>
    <dbReference type="NCBI Taxonomy" id="2286"/>
</organismHost>
<protein>
    <submittedName>
        <fullName evidence="1">Uncharacterized protein</fullName>
    </submittedName>
</protein>
<reference evidence="1" key="1">
    <citation type="journal article" date="2018" name="Nat. Commun.">
        <title>Structural conservation in a membrane-enveloped filamentous virus infecting a hyperthermophilic acidophile.</title>
        <authorList>
            <person name="Liu Y."/>
            <person name="Osinski T."/>
            <person name="Wang F."/>
            <person name="Krupovic M."/>
            <person name="Schouten S."/>
            <person name="Kasson P."/>
            <person name="Prangishvili D."/>
            <person name="Egelman E.H."/>
        </authorList>
    </citation>
    <scope>NUCLEOTIDE SEQUENCE [LARGE SCALE GENOMIC DNA]</scope>
    <source>
        <strain evidence="1">S48</strain>
    </source>
</reference>
<evidence type="ECO:0000313" key="2">
    <source>
        <dbReference type="Proteomes" id="UP000263690"/>
    </source>
</evidence>
<keyword evidence="2" id="KW-1185">Reference proteome</keyword>